<name>A0A2T3AJX6_9PEZI</name>
<evidence type="ECO:0000313" key="1">
    <source>
        <dbReference type="EMBL" id="PSS00829.1"/>
    </source>
</evidence>
<keyword evidence="2" id="KW-1185">Reference proteome</keyword>
<dbReference type="InParanoid" id="A0A2T3AJX6"/>
<protein>
    <recommendedName>
        <fullName evidence="3">Myb-like domain-containing protein</fullName>
    </recommendedName>
</protein>
<gene>
    <name evidence="1" type="ORF">BD289DRAFT_471425</name>
</gene>
<dbReference type="Pfam" id="PF13921">
    <property type="entry name" value="Myb_DNA-bind_6"/>
    <property type="match status" value="1"/>
</dbReference>
<accession>A0A2T3AJX6</accession>
<proteinExistence type="predicted"/>
<organism evidence="1 2">
    <name type="scientific">Coniella lustricola</name>
    <dbReference type="NCBI Taxonomy" id="2025994"/>
    <lineage>
        <taxon>Eukaryota</taxon>
        <taxon>Fungi</taxon>
        <taxon>Dikarya</taxon>
        <taxon>Ascomycota</taxon>
        <taxon>Pezizomycotina</taxon>
        <taxon>Sordariomycetes</taxon>
        <taxon>Sordariomycetidae</taxon>
        <taxon>Diaporthales</taxon>
        <taxon>Schizoparmaceae</taxon>
        <taxon>Coniella</taxon>
    </lineage>
</organism>
<reference evidence="1 2" key="1">
    <citation type="journal article" date="2018" name="Mycol. Prog.">
        <title>Coniella lustricola, a new species from submerged detritus.</title>
        <authorList>
            <person name="Raudabaugh D.B."/>
            <person name="Iturriaga T."/>
            <person name="Carver A."/>
            <person name="Mondo S."/>
            <person name="Pangilinan J."/>
            <person name="Lipzen A."/>
            <person name="He G."/>
            <person name="Amirebrahimi M."/>
            <person name="Grigoriev I.V."/>
            <person name="Miller A.N."/>
        </authorList>
    </citation>
    <scope>NUCLEOTIDE SEQUENCE [LARGE SCALE GENOMIC DNA]</scope>
    <source>
        <strain evidence="1 2">B22-T-1</strain>
    </source>
</reference>
<dbReference type="AlphaFoldDB" id="A0A2T3AJX6"/>
<dbReference type="Proteomes" id="UP000241462">
    <property type="component" value="Unassembled WGS sequence"/>
</dbReference>
<evidence type="ECO:0000313" key="2">
    <source>
        <dbReference type="Proteomes" id="UP000241462"/>
    </source>
</evidence>
<dbReference type="OrthoDB" id="5235384at2759"/>
<dbReference type="EMBL" id="KZ678381">
    <property type="protein sequence ID" value="PSS00829.1"/>
    <property type="molecule type" value="Genomic_DNA"/>
</dbReference>
<evidence type="ECO:0008006" key="3">
    <source>
        <dbReference type="Google" id="ProtNLM"/>
    </source>
</evidence>
<sequence>MDASADSASGTPDLQPLSDFLAANTKVPFPPGVYQPTAPAPALAAAAAGTLGPHGQAICSAEPGNGPGAVVGPIVPKWWTDAETQQMMELRETGMLWKDIATFMGRTEGSLRKKYHRCKPRGA</sequence>